<dbReference type="EMBL" id="QOVK01000002">
    <property type="protein sequence ID" value="RXG25703.1"/>
    <property type="molecule type" value="Genomic_DNA"/>
</dbReference>
<evidence type="ECO:0000313" key="5">
    <source>
        <dbReference type="Proteomes" id="UP000289859"/>
    </source>
</evidence>
<dbReference type="PANTHER" id="PTHR37423:SF2">
    <property type="entry name" value="MEMBRANE-BOUND LYTIC MUREIN TRANSGLYCOSYLASE C"/>
    <property type="match status" value="1"/>
</dbReference>
<accession>A0A4Q0PFS0</accession>
<keyword evidence="5" id="KW-1185">Reference proteome</keyword>
<dbReference type="Proteomes" id="UP000289859">
    <property type="component" value="Unassembled WGS sequence"/>
</dbReference>
<dbReference type="Pfam" id="PF01464">
    <property type="entry name" value="SLT"/>
    <property type="match status" value="1"/>
</dbReference>
<reference evidence="4 5" key="1">
    <citation type="submission" date="2018-07" db="EMBL/GenBank/DDBJ databases">
        <title>Leeuwenhoekiella genomics.</title>
        <authorList>
            <person name="Tahon G."/>
            <person name="Willems A."/>
        </authorList>
    </citation>
    <scope>NUCLEOTIDE SEQUENCE [LARGE SCALE GENOMIC DNA]</scope>
    <source>
        <strain evidence="4 5">LMG 29608</strain>
    </source>
</reference>
<keyword evidence="2" id="KW-1133">Transmembrane helix</keyword>
<gene>
    <name evidence="4" type="ORF">DSM02_870</name>
</gene>
<dbReference type="Gene3D" id="1.10.530.10">
    <property type="match status" value="1"/>
</dbReference>
<dbReference type="CDD" id="cd00254">
    <property type="entry name" value="LT-like"/>
    <property type="match status" value="1"/>
</dbReference>
<dbReference type="PANTHER" id="PTHR37423">
    <property type="entry name" value="SOLUBLE LYTIC MUREIN TRANSGLYCOSYLASE-RELATED"/>
    <property type="match status" value="1"/>
</dbReference>
<evidence type="ECO:0000313" key="4">
    <source>
        <dbReference type="EMBL" id="RXG25703.1"/>
    </source>
</evidence>
<dbReference type="InterPro" id="IPR008258">
    <property type="entry name" value="Transglycosylase_SLT_dom_1"/>
</dbReference>
<dbReference type="RefSeq" id="WP_128764508.1">
    <property type="nucleotide sequence ID" value="NZ_JBHUOO010000023.1"/>
</dbReference>
<feature type="domain" description="Transglycosylase SLT" evidence="3">
    <location>
        <begin position="16"/>
        <end position="123"/>
    </location>
</feature>
<dbReference type="InterPro" id="IPR023346">
    <property type="entry name" value="Lysozyme-like_dom_sf"/>
</dbReference>
<feature type="transmembrane region" description="Helical" evidence="2">
    <location>
        <begin position="135"/>
        <end position="154"/>
    </location>
</feature>
<organism evidence="4 5">
    <name type="scientific">Leeuwenhoekiella polynyae</name>
    <dbReference type="NCBI Taxonomy" id="1550906"/>
    <lineage>
        <taxon>Bacteria</taxon>
        <taxon>Pseudomonadati</taxon>
        <taxon>Bacteroidota</taxon>
        <taxon>Flavobacteriia</taxon>
        <taxon>Flavobacteriales</taxon>
        <taxon>Flavobacteriaceae</taxon>
        <taxon>Leeuwenhoekiella</taxon>
    </lineage>
</organism>
<comment type="caution">
    <text evidence="4">The sequence shown here is derived from an EMBL/GenBank/DDBJ whole genome shotgun (WGS) entry which is preliminary data.</text>
</comment>
<evidence type="ECO:0000259" key="3">
    <source>
        <dbReference type="Pfam" id="PF01464"/>
    </source>
</evidence>
<comment type="similarity">
    <text evidence="1">Belongs to the transglycosylase Slt family.</text>
</comment>
<name>A0A4Q0PFS0_9FLAO</name>
<evidence type="ECO:0000256" key="2">
    <source>
        <dbReference type="SAM" id="Phobius"/>
    </source>
</evidence>
<protein>
    <submittedName>
        <fullName evidence="4">Transglycosylase-like protein with SLT domain</fullName>
    </submittedName>
</protein>
<keyword evidence="2" id="KW-0812">Transmembrane</keyword>
<proteinExistence type="inferred from homology"/>
<dbReference type="AlphaFoldDB" id="A0A4Q0PFS0"/>
<dbReference type="OrthoDB" id="9815002at2"/>
<dbReference type="SUPFAM" id="SSF53955">
    <property type="entry name" value="Lysozyme-like"/>
    <property type="match status" value="1"/>
</dbReference>
<sequence length="160" mass="17895">MASPLDPEYKAIRNKIDYYGKKYGVDPKIGYWQLWQESRFKQYAKSPVGAAGIAQFMPATAKEWNVDVNDIDSSIDGWARYMAWILKRSYVGGKYDLALAAYNAGVGNVQKYGAVPPFEETQNYVKTILKNRGSLVGLSVGTFVALGFAAYFLTKAFKTF</sequence>
<keyword evidence="2" id="KW-0472">Membrane</keyword>
<evidence type="ECO:0000256" key="1">
    <source>
        <dbReference type="ARBA" id="ARBA00007734"/>
    </source>
</evidence>